<dbReference type="SUPFAM" id="SSF48576">
    <property type="entry name" value="Terpenoid synthases"/>
    <property type="match status" value="1"/>
</dbReference>
<dbReference type="InterPro" id="IPR033904">
    <property type="entry name" value="Trans_IPPS_HH"/>
</dbReference>
<dbReference type="Proteomes" id="UP000448867">
    <property type="component" value="Unassembled WGS sequence"/>
</dbReference>
<dbReference type="CDD" id="cd00683">
    <property type="entry name" value="Trans_IPPS_HH"/>
    <property type="match status" value="1"/>
</dbReference>
<dbReference type="Pfam" id="PF00494">
    <property type="entry name" value="SQS_PSY"/>
    <property type="match status" value="1"/>
</dbReference>
<evidence type="ECO:0000256" key="1">
    <source>
        <dbReference type="ARBA" id="ARBA00004829"/>
    </source>
</evidence>
<dbReference type="SFLD" id="SFLDG01018">
    <property type="entry name" value="Squalene/Phytoene_Synthase_Lik"/>
    <property type="match status" value="1"/>
</dbReference>
<keyword evidence="2" id="KW-0808">Transferase</keyword>
<keyword evidence="5" id="KW-1185">Reference proteome</keyword>
<dbReference type="RefSeq" id="WP_343031576.1">
    <property type="nucleotide sequence ID" value="NZ_WKKI01000036.1"/>
</dbReference>
<dbReference type="InterPro" id="IPR008949">
    <property type="entry name" value="Isoprenoid_synthase_dom_sf"/>
</dbReference>
<dbReference type="PANTHER" id="PTHR31480">
    <property type="entry name" value="BIFUNCTIONAL LYCOPENE CYCLASE/PHYTOENE SYNTHASE"/>
    <property type="match status" value="1"/>
</dbReference>
<protein>
    <submittedName>
        <fullName evidence="4">Phytoene synthase</fullName>
    </submittedName>
</protein>
<dbReference type="InterPro" id="IPR019845">
    <property type="entry name" value="Squalene/phytoene_synthase_CS"/>
</dbReference>
<dbReference type="GO" id="GO:0004311">
    <property type="term" value="F:geranylgeranyl diphosphate synthase activity"/>
    <property type="evidence" value="ECO:0007669"/>
    <property type="project" value="InterPro"/>
</dbReference>
<evidence type="ECO:0000313" key="5">
    <source>
        <dbReference type="Proteomes" id="UP000448867"/>
    </source>
</evidence>
<evidence type="ECO:0000256" key="3">
    <source>
        <dbReference type="ARBA" id="ARBA00022746"/>
    </source>
</evidence>
<keyword evidence="3" id="KW-0125">Carotenoid biosynthesis</keyword>
<dbReference type="InterPro" id="IPR044843">
    <property type="entry name" value="Trans_IPPS_bact-type"/>
</dbReference>
<dbReference type="InterPro" id="IPR002060">
    <property type="entry name" value="Squ/phyt_synthse"/>
</dbReference>
<proteinExistence type="predicted"/>
<evidence type="ECO:0000313" key="4">
    <source>
        <dbReference type="EMBL" id="MRX73505.1"/>
    </source>
</evidence>
<dbReference type="GO" id="GO:0051996">
    <property type="term" value="F:squalene synthase [NAD(P)H] activity"/>
    <property type="evidence" value="ECO:0007669"/>
    <property type="project" value="InterPro"/>
</dbReference>
<comment type="caution">
    <text evidence="4">The sequence shown here is derived from an EMBL/GenBank/DDBJ whole genome shotgun (WGS) entry which is preliminary data.</text>
</comment>
<dbReference type="SFLD" id="SFLDS00005">
    <property type="entry name" value="Isoprenoid_Synthase_Type_I"/>
    <property type="match status" value="1"/>
</dbReference>
<name>A0A7X2LYE5_9BACI</name>
<organism evidence="4 5">
    <name type="scientific">Metabacillus lacus</name>
    <dbReference type="NCBI Taxonomy" id="1983721"/>
    <lineage>
        <taxon>Bacteria</taxon>
        <taxon>Bacillati</taxon>
        <taxon>Bacillota</taxon>
        <taxon>Bacilli</taxon>
        <taxon>Bacillales</taxon>
        <taxon>Bacillaceae</taxon>
        <taxon>Metabacillus</taxon>
    </lineage>
</organism>
<comment type="pathway">
    <text evidence="1">Carotenoid biosynthesis.</text>
</comment>
<gene>
    <name evidence="4" type="ORF">GJU40_15280</name>
</gene>
<dbReference type="EMBL" id="WKKI01000036">
    <property type="protein sequence ID" value="MRX73505.1"/>
    <property type="molecule type" value="Genomic_DNA"/>
</dbReference>
<dbReference type="Gene3D" id="1.10.600.10">
    <property type="entry name" value="Farnesyl Diphosphate Synthase"/>
    <property type="match status" value="1"/>
</dbReference>
<dbReference type="SFLD" id="SFLDG01212">
    <property type="entry name" value="Phytoene_synthase_like"/>
    <property type="match status" value="1"/>
</dbReference>
<reference evidence="4 5" key="1">
    <citation type="submission" date="2019-11" db="EMBL/GenBank/DDBJ databases">
        <title>Bacillus lacus genome.</title>
        <authorList>
            <person name="Allen C.J."/>
            <person name="Newman J.D."/>
        </authorList>
    </citation>
    <scope>NUCLEOTIDE SEQUENCE [LARGE SCALE GENOMIC DNA]</scope>
    <source>
        <strain evidence="4 5">KCTC 33946</strain>
    </source>
</reference>
<dbReference type="GO" id="GO:0016117">
    <property type="term" value="P:carotenoid biosynthetic process"/>
    <property type="evidence" value="ECO:0007669"/>
    <property type="project" value="UniProtKB-KW"/>
</dbReference>
<dbReference type="PROSITE" id="PS01045">
    <property type="entry name" value="SQUALEN_PHYTOEN_SYN_2"/>
    <property type="match status" value="1"/>
</dbReference>
<accession>A0A7X2LYE5</accession>
<sequence length="277" mass="32541">MDNVNQAYKQCEEVIKVHSKSFYKAFSLLPPLKKKAVWAVYTFCRTVDDIVDEGTNPQEELQLFEEKFYYFLKGSNPDDHFLWIALRDTFQRYEMDSIPFQEMIEGQRMDLTKKRYQDLGEVLNYSYHVASTVGLMLLPILAPSKAKQLRHSAISLGIAMQLTNILRDIGEDLERDRIYLPSETMERFQYTEEDLKNCEISDKFISVWESLAFEAEAYYEEAMDDLDLYPLHSRRPVKAAALFYKAILNTVRANHYAVFNHRNYVTSEEKQLIMAKM</sequence>
<evidence type="ECO:0000256" key="2">
    <source>
        <dbReference type="ARBA" id="ARBA00022679"/>
    </source>
</evidence>
<dbReference type="PROSITE" id="PS01044">
    <property type="entry name" value="SQUALEN_PHYTOEN_SYN_1"/>
    <property type="match status" value="1"/>
</dbReference>
<dbReference type="AlphaFoldDB" id="A0A7X2LYE5"/>